<sequence>MNAAYVIRKNIAAMTKPTVPSPVVDTPCGKLQGRTSTSRDGRKYFQYLGIPYAKPPLYELRFEPPQPWNEHWPGVRDATKNGDKAAQFDAVSQKVIGSEDCLFVDVHTPIIAEGSRLPVLVWFHGGSFIMGSGNDYKPDYFMEHDVVVVAVNYRLGCFGFLDTGDGVVRGNMGLKDQNMALRWVHHNIAGFGGDPHDVTIAGESAGGASVHFHVLSRLSTGLFHKAVSQSGFATLPFAIHPNPAKLTRRLAEILRCPTEDTQKMIFQMKTLDTATIASVQLGMFDNFRPTIEFDFGDGQAMITEHPQRIINSGNFNKVPYMVGVNSGEGILLATPALTNKTTCQELSENWGKTLAPFLFFPPEVDGTILDATKDLYCAGEFDPAKPMEKMQEMTHLFSDCIWNLGFHNAMTAHAAALANYGDDLRNPLFCYYYDYHGKYSLADMVLAIGGDAHPLVELIKIKGKKWIKEKIKKEEIPKYGSCHGDGLAMQWYMPAMCYVPQKSPDYDVSKAIVECLVQFVKLDKHNPACSLDFFGQHWSAQRGYEPLKYMHICREPKMISEPFNERLNFWKGLQR</sequence>
<dbReference type="Gene3D" id="3.40.50.1820">
    <property type="entry name" value="alpha/beta hydrolase"/>
    <property type="match status" value="1"/>
</dbReference>
<keyword evidence="8" id="KW-1185">Reference proteome</keyword>
<dbReference type="Proteomes" id="UP000198287">
    <property type="component" value="Unassembled WGS sequence"/>
</dbReference>
<dbReference type="InterPro" id="IPR029058">
    <property type="entry name" value="AB_hydrolase_fold"/>
</dbReference>
<evidence type="ECO:0000313" key="8">
    <source>
        <dbReference type="Proteomes" id="UP000198287"/>
    </source>
</evidence>
<keyword evidence="3 5" id="KW-0378">Hydrolase</keyword>
<dbReference type="InterPro" id="IPR002018">
    <property type="entry name" value="CarbesteraseB"/>
</dbReference>
<comment type="caution">
    <text evidence="7">The sequence shown here is derived from an EMBL/GenBank/DDBJ whole genome shotgun (WGS) entry which is preliminary data.</text>
</comment>
<dbReference type="SUPFAM" id="SSF53474">
    <property type="entry name" value="alpha/beta-Hydrolases"/>
    <property type="match status" value="1"/>
</dbReference>
<comment type="similarity">
    <text evidence="1 5">Belongs to the type-B carboxylesterase/lipase family.</text>
</comment>
<keyword evidence="4" id="KW-0325">Glycoprotein</keyword>
<dbReference type="EMBL" id="LNIX01000037">
    <property type="protein sequence ID" value="OXA39687.1"/>
    <property type="molecule type" value="Genomic_DNA"/>
</dbReference>
<dbReference type="PANTHER" id="PTHR43142:SF1">
    <property type="entry name" value="CARBOXYLIC ESTER HYDROLASE"/>
    <property type="match status" value="1"/>
</dbReference>
<dbReference type="GO" id="GO:0052689">
    <property type="term" value="F:carboxylic ester hydrolase activity"/>
    <property type="evidence" value="ECO:0007669"/>
    <property type="project" value="UniProtKB-KW"/>
</dbReference>
<name>A0A226D4L7_FOLCA</name>
<organism evidence="7 8">
    <name type="scientific">Folsomia candida</name>
    <name type="common">Springtail</name>
    <dbReference type="NCBI Taxonomy" id="158441"/>
    <lineage>
        <taxon>Eukaryota</taxon>
        <taxon>Metazoa</taxon>
        <taxon>Ecdysozoa</taxon>
        <taxon>Arthropoda</taxon>
        <taxon>Hexapoda</taxon>
        <taxon>Collembola</taxon>
        <taxon>Entomobryomorpha</taxon>
        <taxon>Isotomoidea</taxon>
        <taxon>Isotomidae</taxon>
        <taxon>Proisotominae</taxon>
        <taxon>Folsomia</taxon>
    </lineage>
</organism>
<evidence type="ECO:0000256" key="4">
    <source>
        <dbReference type="ARBA" id="ARBA00023180"/>
    </source>
</evidence>
<evidence type="ECO:0000256" key="1">
    <source>
        <dbReference type="ARBA" id="ARBA00005964"/>
    </source>
</evidence>
<proteinExistence type="inferred from homology"/>
<dbReference type="PROSITE" id="PS00122">
    <property type="entry name" value="CARBOXYLESTERASE_B_1"/>
    <property type="match status" value="1"/>
</dbReference>
<evidence type="ECO:0000259" key="6">
    <source>
        <dbReference type="Pfam" id="PF00135"/>
    </source>
</evidence>
<evidence type="ECO:0000256" key="5">
    <source>
        <dbReference type="RuleBase" id="RU361235"/>
    </source>
</evidence>
<feature type="domain" description="Carboxylesterase type B" evidence="6">
    <location>
        <begin position="21"/>
        <end position="570"/>
    </location>
</feature>
<evidence type="ECO:0000256" key="2">
    <source>
        <dbReference type="ARBA" id="ARBA00022487"/>
    </source>
</evidence>
<dbReference type="AlphaFoldDB" id="A0A226D4L7"/>
<dbReference type="PANTHER" id="PTHR43142">
    <property type="entry name" value="CARBOXYLIC ESTER HYDROLASE"/>
    <property type="match status" value="1"/>
</dbReference>
<dbReference type="InterPro" id="IPR019826">
    <property type="entry name" value="Carboxylesterase_B_AS"/>
</dbReference>
<protein>
    <recommendedName>
        <fullName evidence="5">Carboxylic ester hydrolase</fullName>
        <ecNumber evidence="5">3.1.1.-</ecNumber>
    </recommendedName>
</protein>
<accession>A0A226D4L7</accession>
<dbReference type="OMA" id="KYHVFLG"/>
<evidence type="ECO:0000313" key="7">
    <source>
        <dbReference type="EMBL" id="OXA39687.1"/>
    </source>
</evidence>
<evidence type="ECO:0000256" key="3">
    <source>
        <dbReference type="ARBA" id="ARBA00022801"/>
    </source>
</evidence>
<keyword evidence="2" id="KW-0719">Serine esterase</keyword>
<dbReference type="EC" id="3.1.1.-" evidence="5"/>
<reference evidence="7 8" key="1">
    <citation type="submission" date="2015-12" db="EMBL/GenBank/DDBJ databases">
        <title>The genome of Folsomia candida.</title>
        <authorList>
            <person name="Faddeeva A."/>
            <person name="Derks M.F."/>
            <person name="Anvar Y."/>
            <person name="Smit S."/>
            <person name="Van Straalen N."/>
            <person name="Roelofs D."/>
        </authorList>
    </citation>
    <scope>NUCLEOTIDE SEQUENCE [LARGE SCALE GENOMIC DNA]</scope>
    <source>
        <strain evidence="7 8">VU population</strain>
        <tissue evidence="7">Whole body</tissue>
    </source>
</reference>
<dbReference type="Pfam" id="PF00135">
    <property type="entry name" value="COesterase"/>
    <property type="match status" value="1"/>
</dbReference>
<gene>
    <name evidence="7" type="ORF">Fcan01_25573</name>
</gene>
<dbReference type="OrthoDB" id="19653at2759"/>